<reference evidence="1" key="1">
    <citation type="submission" date="2022-07" db="EMBL/GenBank/DDBJ databases">
        <title>Phylogenomic reconstructions and comparative analyses of Kickxellomycotina fungi.</title>
        <authorList>
            <person name="Reynolds N.K."/>
            <person name="Stajich J.E."/>
            <person name="Barry K."/>
            <person name="Grigoriev I.V."/>
            <person name="Crous P."/>
            <person name="Smith M.E."/>
        </authorList>
    </citation>
    <scope>NUCLEOTIDE SEQUENCE</scope>
    <source>
        <strain evidence="1">Benny 63K</strain>
    </source>
</reference>
<comment type="caution">
    <text evidence="1">The sequence shown here is derived from an EMBL/GenBank/DDBJ whole genome shotgun (WGS) entry which is preliminary data.</text>
</comment>
<name>A0ACC1I4Q8_9FUNG</name>
<gene>
    <name evidence="1" type="ORF">LPJ66_009468</name>
</gene>
<dbReference type="Proteomes" id="UP001150581">
    <property type="component" value="Unassembled WGS sequence"/>
</dbReference>
<organism evidence="1 2">
    <name type="scientific">Kickxella alabastrina</name>
    <dbReference type="NCBI Taxonomy" id="61397"/>
    <lineage>
        <taxon>Eukaryota</taxon>
        <taxon>Fungi</taxon>
        <taxon>Fungi incertae sedis</taxon>
        <taxon>Zoopagomycota</taxon>
        <taxon>Kickxellomycotina</taxon>
        <taxon>Kickxellomycetes</taxon>
        <taxon>Kickxellales</taxon>
        <taxon>Kickxellaceae</taxon>
        <taxon>Kickxella</taxon>
    </lineage>
</organism>
<proteinExistence type="predicted"/>
<evidence type="ECO:0000313" key="2">
    <source>
        <dbReference type="Proteomes" id="UP001150581"/>
    </source>
</evidence>
<evidence type="ECO:0000313" key="1">
    <source>
        <dbReference type="EMBL" id="KAJ1886760.1"/>
    </source>
</evidence>
<accession>A0ACC1I4Q8</accession>
<keyword evidence="2" id="KW-1185">Reference proteome</keyword>
<protein>
    <submittedName>
        <fullName evidence="1">Uncharacterized protein</fullName>
    </submittedName>
</protein>
<sequence>MSSGPLVALLIEGDDVIRGWRTMIGPTSPATARQLAPQSIRAVLGADGPRNAVHGSDSAESAQRELSFFFYPTIQPEEDVVEESEQEPIAESSSVPVADLAPEPVADTAAATAEGDDKKKKKKKQKRRNKRKQTVTSADDISPANNSATTTTAVQSDESDDEATPAVAREQNEDLVDSQTSSDSASASGASELLKPSDPSNERTFALIKPDAYPRYRKQLIKQIIEKGFTIVAQEEVRLTTDVAEKIYGDMSSFPVYDRIIEFVTSGHSLALVLEGADAIATWRNLVGPTNPKTAKFEARNSLRAKYGLDAQKNAVHASKDHQEVKRSTDAVFYGLLGGDFKILQPSDDPLSIVFSAELISENCAAEEKLEEEAVAAAVAQPVTKPVEEVKPVEAVEEVEAIEVVKPVEAVEEVKPVEEVKEVKSVEAVEEVKLFKEVEAVETVEAAGTVEAVEAVETVEEVKPIETVKEFKPAEAVEVAKTGDEPVAQETMLTEQQDSLVVDAPTEPEVEVKPKAEPEVNIATKVEPEVKNKDSAKEVAAPAEHTAPVVTAVDAPVANVNIDVDVPAAEEPIAETPAVKDSTEKESAAEDQTAEKPAAEAPTDTSSSGPIPGTALESGSLSPLEAKLPGLDKATPLGKRLASSPFLQADRQLGQGSGSAVKKVGRLKSPFLGNDLEDCVPLALAAVAHVPLHYHVSENSRAATDAEGEVKSLNIGAGLSIGNVDALAKDVEGHSSEPVDESNSKAAETEEPKAEEVAETMTKEAKDEEQIEKAAETTTEEVETKEAAGTTTEYPKTEETAPAVADPVATKASTAGKPPITPQSRTAPTSTPASVTVARGVRKTSVPGPCTIHRFSLGGGSARDYWSSAATFIADQDHAIDSRSSGSRCQNAHQAGWNDTSNLPYHACWQCCQGTLGQRHHYCASSWNRPPCVCSVSNIIIG</sequence>
<dbReference type="EMBL" id="JANBPG010002176">
    <property type="protein sequence ID" value="KAJ1886760.1"/>
    <property type="molecule type" value="Genomic_DNA"/>
</dbReference>